<feature type="transmembrane region" description="Helical" evidence="1">
    <location>
        <begin position="159"/>
        <end position="183"/>
    </location>
</feature>
<keyword evidence="1" id="KW-0472">Membrane</keyword>
<feature type="transmembrane region" description="Helical" evidence="1">
    <location>
        <begin position="497"/>
        <end position="514"/>
    </location>
</feature>
<feature type="transmembrane region" description="Helical" evidence="1">
    <location>
        <begin position="474"/>
        <end position="491"/>
    </location>
</feature>
<feature type="transmembrane region" description="Helical" evidence="1">
    <location>
        <begin position="431"/>
        <end position="453"/>
    </location>
</feature>
<feature type="transmembrane region" description="Helical" evidence="1">
    <location>
        <begin position="66"/>
        <end position="90"/>
    </location>
</feature>
<dbReference type="PROSITE" id="PS50096">
    <property type="entry name" value="IQ"/>
    <property type="match status" value="1"/>
</dbReference>
<feature type="transmembrane region" description="Helical" evidence="1">
    <location>
        <begin position="253"/>
        <end position="274"/>
    </location>
</feature>
<dbReference type="EMBL" id="JAUYVI010000002">
    <property type="protein sequence ID" value="MDQ7247083.1"/>
    <property type="molecule type" value="Genomic_DNA"/>
</dbReference>
<comment type="caution">
    <text evidence="2">The sequence shown here is derived from an EMBL/GenBank/DDBJ whole genome shotgun (WGS) entry which is preliminary data.</text>
</comment>
<feature type="transmembrane region" description="Helical" evidence="1">
    <location>
        <begin position="195"/>
        <end position="216"/>
    </location>
</feature>
<proteinExistence type="predicted"/>
<evidence type="ECO:0000313" key="3">
    <source>
        <dbReference type="Proteomes" id="UP001230156"/>
    </source>
</evidence>
<accession>A0ABU0YH85</accession>
<name>A0ABU0YH85_9PROT</name>
<keyword evidence="1" id="KW-0812">Transmembrane</keyword>
<organism evidence="2 3">
    <name type="scientific">Dongia sedimenti</name>
    <dbReference type="NCBI Taxonomy" id="3064282"/>
    <lineage>
        <taxon>Bacteria</taxon>
        <taxon>Pseudomonadati</taxon>
        <taxon>Pseudomonadota</taxon>
        <taxon>Alphaproteobacteria</taxon>
        <taxon>Rhodospirillales</taxon>
        <taxon>Dongiaceae</taxon>
        <taxon>Dongia</taxon>
    </lineage>
</organism>
<reference evidence="3" key="1">
    <citation type="submission" date="2023-08" db="EMBL/GenBank/DDBJ databases">
        <title>Rhodospirillaceae gen. nov., a novel taxon isolated from the Yangtze River Yuezi River estuary sludge.</title>
        <authorList>
            <person name="Ruan L."/>
        </authorList>
    </citation>
    <scope>NUCLEOTIDE SEQUENCE [LARGE SCALE GENOMIC DNA]</scope>
    <source>
        <strain evidence="3">R-7</strain>
    </source>
</reference>
<dbReference type="RefSeq" id="WP_379954491.1">
    <property type="nucleotide sequence ID" value="NZ_JAUYVI010000002.1"/>
</dbReference>
<gene>
    <name evidence="2" type="ORF">Q8A70_05380</name>
</gene>
<feature type="transmembrane region" description="Helical" evidence="1">
    <location>
        <begin position="402"/>
        <end position="425"/>
    </location>
</feature>
<evidence type="ECO:0000313" key="2">
    <source>
        <dbReference type="EMBL" id="MDQ7247083.1"/>
    </source>
</evidence>
<evidence type="ECO:0008006" key="4">
    <source>
        <dbReference type="Google" id="ProtNLM"/>
    </source>
</evidence>
<evidence type="ECO:0000256" key="1">
    <source>
        <dbReference type="SAM" id="Phobius"/>
    </source>
</evidence>
<feature type="transmembrane region" description="Helical" evidence="1">
    <location>
        <begin position="121"/>
        <end position="147"/>
    </location>
</feature>
<keyword evidence="1" id="KW-1133">Transmembrane helix</keyword>
<protein>
    <recommendedName>
        <fullName evidence="4">Permease</fullName>
    </recommendedName>
</protein>
<dbReference type="Proteomes" id="UP001230156">
    <property type="component" value="Unassembled WGS sequence"/>
</dbReference>
<keyword evidence="3" id="KW-1185">Reference proteome</keyword>
<sequence>MSDTALHPRSLLWLARQEGRLSWRDLVWLMTAGYRWRGRSVAIWLLIVAVVMHVIAWGMVRRYADVSLGAGVESFMAISGSIGLAFFLMLSQALEQVTRLFYGRGDLDLLKSSPTSLRRVLGLRVLSVATSTCAMTLFVAGPFINVLTFEGGPRWLCGYGVAIAAGLAASGIALVLTSALFDLMGARRTRLAAQIVAAVIGSAFIIAIQVVAIVSIGTMSQSAFFHSESVMAHAPDLDSPLWLPARAILGDPVPLLIVLVIGAAMFAVPVLLLAGRLGDYAMAAASADLALGRSSGAGFTGLFLGRFRARSGAQLLRRKEWVLLLRDPWLASQSLMQLLYLIPPAIFLWRSYGESQGALIVLAPVLTMAAGQLGGGLAWLAVSGEDAPDLIASAPITERRMILAKVQSVLLAILLVFAPFLIAMAGRSLEIAGIVAVGIALAATSSTLIQVWFRSQAKRRYFRRRQTSSRIATFAEAFSSVAWAGSAAIAAGGSWVAIGPTVIALLVLAGAWLIRPK</sequence>
<feature type="transmembrane region" description="Helical" evidence="1">
    <location>
        <begin position="41"/>
        <end position="60"/>
    </location>
</feature>